<dbReference type="NCBIfam" id="TIGR02967">
    <property type="entry name" value="guan_deamin"/>
    <property type="match status" value="1"/>
</dbReference>
<dbReference type="PANTHER" id="PTHR11271">
    <property type="entry name" value="GUANINE DEAMINASE"/>
    <property type="match status" value="1"/>
</dbReference>
<protein>
    <recommendedName>
        <fullName evidence="8">Guanine deaminase</fullName>
        <shortName evidence="8">Guanase</shortName>
        <ecNumber evidence="8">3.5.4.3</ecNumber>
    </recommendedName>
    <alternativeName>
        <fullName evidence="8">Guanine aminohydrolase</fullName>
    </alternativeName>
</protein>
<accession>A0A4P9Z4F3</accession>
<dbReference type="Gene3D" id="2.30.40.10">
    <property type="entry name" value="Urease, subunit C, domain 1"/>
    <property type="match status" value="1"/>
</dbReference>
<comment type="cofactor">
    <cofactor evidence="8">
        <name>Zn(2+)</name>
        <dbReference type="ChEBI" id="CHEBI:29105"/>
    </cofactor>
    <text evidence="8">Binds 1 zinc ion per subunit.</text>
</comment>
<dbReference type="Pfam" id="PF01979">
    <property type="entry name" value="Amidohydro_1"/>
    <property type="match status" value="1"/>
</dbReference>
<dbReference type="PANTHER" id="PTHR11271:SF6">
    <property type="entry name" value="GUANINE DEAMINASE"/>
    <property type="match status" value="1"/>
</dbReference>
<evidence type="ECO:0000313" key="10">
    <source>
        <dbReference type="EMBL" id="RKP26721.1"/>
    </source>
</evidence>
<comment type="function">
    <text evidence="7 8">Catalyzes the hydrolytic deamination of guanine, producing xanthine and ammonia.</text>
</comment>
<dbReference type="InterPro" id="IPR011059">
    <property type="entry name" value="Metal-dep_hydrolase_composite"/>
</dbReference>
<evidence type="ECO:0000256" key="5">
    <source>
        <dbReference type="ARBA" id="ARBA00022833"/>
    </source>
</evidence>
<evidence type="ECO:0000256" key="2">
    <source>
        <dbReference type="ARBA" id="ARBA00006745"/>
    </source>
</evidence>
<dbReference type="GO" id="GO:0008892">
    <property type="term" value="F:guanine deaminase activity"/>
    <property type="evidence" value="ECO:0007669"/>
    <property type="project" value="UniProtKB-UniRule"/>
</dbReference>
<dbReference type="GO" id="GO:0008270">
    <property type="term" value="F:zinc ion binding"/>
    <property type="evidence" value="ECO:0007669"/>
    <property type="project" value="UniProtKB-UniRule"/>
</dbReference>
<evidence type="ECO:0000256" key="8">
    <source>
        <dbReference type="RuleBase" id="RU366009"/>
    </source>
</evidence>
<dbReference type="UniPathway" id="UPA00603">
    <property type="reaction ID" value="UER00660"/>
</dbReference>
<organism evidence="10 11">
    <name type="scientific">Syncephalis pseudoplumigaleata</name>
    <dbReference type="NCBI Taxonomy" id="1712513"/>
    <lineage>
        <taxon>Eukaryota</taxon>
        <taxon>Fungi</taxon>
        <taxon>Fungi incertae sedis</taxon>
        <taxon>Zoopagomycota</taxon>
        <taxon>Zoopagomycotina</taxon>
        <taxon>Zoopagomycetes</taxon>
        <taxon>Zoopagales</taxon>
        <taxon>Piptocephalidaceae</taxon>
        <taxon>Syncephalis</taxon>
    </lineage>
</organism>
<comment type="similarity">
    <text evidence="2 8">Belongs to the metallo-dependent hydrolases superfamily. ATZ/TRZ family.</text>
</comment>
<dbReference type="AlphaFoldDB" id="A0A4P9Z4F3"/>
<dbReference type="Gene3D" id="3.20.20.140">
    <property type="entry name" value="Metal-dependent hydrolases"/>
    <property type="match status" value="1"/>
</dbReference>
<dbReference type="SUPFAM" id="SSF51556">
    <property type="entry name" value="Metallo-dependent hydrolases"/>
    <property type="match status" value="1"/>
</dbReference>
<gene>
    <name evidence="10" type="ORF">SYNPS1DRAFT_13797</name>
</gene>
<keyword evidence="5 8" id="KW-0862">Zinc</keyword>
<evidence type="ECO:0000313" key="11">
    <source>
        <dbReference type="Proteomes" id="UP000278143"/>
    </source>
</evidence>
<dbReference type="Proteomes" id="UP000278143">
    <property type="component" value="Unassembled WGS sequence"/>
</dbReference>
<dbReference type="FunFam" id="3.20.20.140:FF:000022">
    <property type="entry name" value="Guanine deaminase"/>
    <property type="match status" value="1"/>
</dbReference>
<dbReference type="InterPro" id="IPR014311">
    <property type="entry name" value="Guanine_deaminase"/>
</dbReference>
<dbReference type="EMBL" id="KZ989350">
    <property type="protein sequence ID" value="RKP26721.1"/>
    <property type="molecule type" value="Genomic_DNA"/>
</dbReference>
<evidence type="ECO:0000256" key="3">
    <source>
        <dbReference type="ARBA" id="ARBA00022723"/>
    </source>
</evidence>
<keyword evidence="4 8" id="KW-0378">Hydrolase</keyword>
<name>A0A4P9Z4F3_9FUNG</name>
<evidence type="ECO:0000259" key="9">
    <source>
        <dbReference type="Pfam" id="PF01979"/>
    </source>
</evidence>
<keyword evidence="3 8" id="KW-0479">Metal-binding</keyword>
<keyword evidence="11" id="KW-1185">Reference proteome</keyword>
<evidence type="ECO:0000256" key="6">
    <source>
        <dbReference type="ARBA" id="ARBA00051148"/>
    </source>
</evidence>
<evidence type="ECO:0000256" key="1">
    <source>
        <dbReference type="ARBA" id="ARBA00004984"/>
    </source>
</evidence>
<evidence type="ECO:0000256" key="4">
    <source>
        <dbReference type="ARBA" id="ARBA00022801"/>
    </source>
</evidence>
<dbReference type="InterPro" id="IPR006680">
    <property type="entry name" value="Amidohydro-rel"/>
</dbReference>
<comment type="catalytic activity">
    <reaction evidence="6 8">
        <text>guanine + H2O + H(+) = xanthine + NH4(+)</text>
        <dbReference type="Rhea" id="RHEA:14665"/>
        <dbReference type="ChEBI" id="CHEBI:15377"/>
        <dbReference type="ChEBI" id="CHEBI:15378"/>
        <dbReference type="ChEBI" id="CHEBI:16235"/>
        <dbReference type="ChEBI" id="CHEBI:17712"/>
        <dbReference type="ChEBI" id="CHEBI:28938"/>
        <dbReference type="EC" id="3.5.4.3"/>
    </reaction>
</comment>
<dbReference type="GO" id="GO:0006147">
    <property type="term" value="P:guanine catabolic process"/>
    <property type="evidence" value="ECO:0007669"/>
    <property type="project" value="UniProtKB-UniRule"/>
</dbReference>
<evidence type="ECO:0000256" key="7">
    <source>
        <dbReference type="ARBA" id="ARBA00056079"/>
    </source>
</evidence>
<sequence>MTIARLAYLFYGTVIQPQSLRQLAIAPRTLLGVYHSGKIAFAIPRATTEQFEKTKTDYTIDNIICLSRSQFLLPGLIDTHVHAPQYPIMGNGMDLQLLPWLDTYTFPEEARFKDDAYARRVYQRVVRRTLRNGTTCAAYFGTLHTTGSQRLVDVMRAAGQRGWVGKVCMDQNAPEWYRETTDESVRGTQQLIAYVQQLDQHEREQQQPSSSASSASRCHYHKAELVEPCITPRFAPTCSAEALRRLGELAAEENKLRERAGRPSLPIQTHLSENEAEIAWVAKLFPESASYTDVYDRAGLLSSRTIMAHCVHLTAEERARLKATGTAVAHCAHSNFDLRSGVLHVRQLLDEGLKISLGTDMAGGHAISMLEAMRGALTASRTICIMEAQKQQQQQLNDKVHDDDARSQLSITEVVYMATMGGAAAMGLHDKIGMLLEANYEFDALLVDTAAPDSPFDFFEPEASAEELLADKLYMRRLEKFVMCGDDRNIEGVWVRGRQVAGTPLAN</sequence>
<dbReference type="EC" id="3.5.4.3" evidence="8"/>
<dbReference type="InterPro" id="IPR032466">
    <property type="entry name" value="Metal_Hydrolase"/>
</dbReference>
<dbReference type="OrthoDB" id="194468at2759"/>
<reference evidence="11" key="1">
    <citation type="journal article" date="2018" name="Nat. Microbiol.">
        <title>Leveraging single-cell genomics to expand the fungal tree of life.</title>
        <authorList>
            <person name="Ahrendt S.R."/>
            <person name="Quandt C.A."/>
            <person name="Ciobanu D."/>
            <person name="Clum A."/>
            <person name="Salamov A."/>
            <person name="Andreopoulos B."/>
            <person name="Cheng J.F."/>
            <person name="Woyke T."/>
            <person name="Pelin A."/>
            <person name="Henrissat B."/>
            <person name="Reynolds N.K."/>
            <person name="Benny G.L."/>
            <person name="Smith M.E."/>
            <person name="James T.Y."/>
            <person name="Grigoriev I.V."/>
        </authorList>
    </citation>
    <scope>NUCLEOTIDE SEQUENCE [LARGE SCALE GENOMIC DNA]</scope>
    <source>
        <strain evidence="11">Benny S71-1</strain>
    </source>
</reference>
<feature type="domain" description="Amidohydrolase-related" evidence="9">
    <location>
        <begin position="71"/>
        <end position="500"/>
    </location>
</feature>
<comment type="pathway">
    <text evidence="1 8">Purine metabolism; guanine degradation; xanthine from guanine: step 1/1.</text>
</comment>
<dbReference type="InterPro" id="IPR051607">
    <property type="entry name" value="Metallo-dep_hydrolases"/>
</dbReference>
<dbReference type="GO" id="GO:0005829">
    <property type="term" value="C:cytosol"/>
    <property type="evidence" value="ECO:0007669"/>
    <property type="project" value="TreeGrafter"/>
</dbReference>
<proteinExistence type="inferred from homology"/>